<dbReference type="PIRSF" id="PIRSF005900">
    <property type="entry name" value="Dps"/>
    <property type="match status" value="1"/>
</dbReference>
<evidence type="ECO:0000313" key="5">
    <source>
        <dbReference type="EMBL" id="MBN2965518.1"/>
    </source>
</evidence>
<evidence type="ECO:0000313" key="6">
    <source>
        <dbReference type="Proteomes" id="UP000703590"/>
    </source>
</evidence>
<protein>
    <submittedName>
        <fullName evidence="5">DNA starvation/stationary phase protection protein</fullName>
    </submittedName>
</protein>
<comment type="similarity">
    <text evidence="2 3">Belongs to the Dps family.</text>
</comment>
<dbReference type="PRINTS" id="PR01346">
    <property type="entry name" value="HELNAPAPROT"/>
</dbReference>
<dbReference type="RefSeq" id="WP_205460079.1">
    <property type="nucleotide sequence ID" value="NZ_JAFHKK010000043.1"/>
</dbReference>
<evidence type="ECO:0000259" key="4">
    <source>
        <dbReference type="Pfam" id="PF00210"/>
    </source>
</evidence>
<evidence type="ECO:0000256" key="1">
    <source>
        <dbReference type="ARBA" id="ARBA00004496"/>
    </source>
</evidence>
<dbReference type="InterPro" id="IPR012347">
    <property type="entry name" value="Ferritin-like"/>
</dbReference>
<dbReference type="PANTHER" id="PTHR42932">
    <property type="entry name" value="GENERAL STRESS PROTEIN 20U"/>
    <property type="match status" value="1"/>
</dbReference>
<dbReference type="InterPro" id="IPR002177">
    <property type="entry name" value="DPS_DNA-bd"/>
</dbReference>
<keyword evidence="6" id="KW-1185">Reference proteome</keyword>
<evidence type="ECO:0000256" key="2">
    <source>
        <dbReference type="ARBA" id="ARBA00009497"/>
    </source>
</evidence>
<dbReference type="Pfam" id="PF00210">
    <property type="entry name" value="Ferritin"/>
    <property type="match status" value="1"/>
</dbReference>
<proteinExistence type="inferred from homology"/>
<evidence type="ECO:0000256" key="3">
    <source>
        <dbReference type="RuleBase" id="RU003875"/>
    </source>
</evidence>
<reference evidence="6" key="1">
    <citation type="submission" date="2021-02" db="EMBL/GenBank/DDBJ databases">
        <title>Sulfurospirillum tamanensis sp. nov.</title>
        <authorList>
            <person name="Merkel A.Y."/>
        </authorList>
    </citation>
    <scope>NUCLEOTIDE SEQUENCE [LARGE SCALE GENOMIC DNA]</scope>
    <source>
        <strain evidence="6">T05b</strain>
    </source>
</reference>
<comment type="caution">
    <text evidence="5">The sequence shown here is derived from an EMBL/GenBank/DDBJ whole genome shotgun (WGS) entry which is preliminary data.</text>
</comment>
<organism evidence="5 6">
    <name type="scientific">Sulfurospirillum tamanense</name>
    <dbReference type="NCBI Taxonomy" id="2813362"/>
    <lineage>
        <taxon>Bacteria</taxon>
        <taxon>Pseudomonadati</taxon>
        <taxon>Campylobacterota</taxon>
        <taxon>Epsilonproteobacteria</taxon>
        <taxon>Campylobacterales</taxon>
        <taxon>Sulfurospirillaceae</taxon>
        <taxon>Sulfurospirillum</taxon>
    </lineage>
</organism>
<dbReference type="CDD" id="cd01043">
    <property type="entry name" value="DPS"/>
    <property type="match status" value="1"/>
</dbReference>
<gene>
    <name evidence="5" type="ORF">JWV37_12070</name>
</gene>
<dbReference type="PANTHER" id="PTHR42932:SF1">
    <property type="entry name" value="GENERAL STRESS PROTEIN 20U"/>
    <property type="match status" value="1"/>
</dbReference>
<dbReference type="EMBL" id="JAFHKK010000043">
    <property type="protein sequence ID" value="MBN2965518.1"/>
    <property type="molecule type" value="Genomic_DNA"/>
</dbReference>
<dbReference type="Gene3D" id="1.20.1260.10">
    <property type="match status" value="1"/>
</dbReference>
<dbReference type="InterPro" id="IPR008331">
    <property type="entry name" value="Ferritin_DPS_dom"/>
</dbReference>
<dbReference type="InterPro" id="IPR009078">
    <property type="entry name" value="Ferritin-like_SF"/>
</dbReference>
<accession>A0ABS2WVC1</accession>
<name>A0ABS2WVC1_9BACT</name>
<sequence length="145" mass="15840">MNTTITLLNQIQADAHALYVKLHNYHWNVKGMYFYAIHNKTEELYDKMSELYDATAERAIQLGGKAVLTAGALAALTAIEEEKGESFDARTVLGSIIKDLGYLKAKFQELAAAADGQGDSTTVALAEGEIAELEKEIWMLNASVA</sequence>
<reference evidence="5 6" key="2">
    <citation type="submission" date="2021-02" db="EMBL/GenBank/DDBJ databases">
        <title>Sulfurospirillum tamanensis sp. nov.</title>
        <authorList>
            <person name="Frolova A."/>
            <person name="Merkel A."/>
            <person name="Slobodkin A."/>
        </authorList>
    </citation>
    <scope>NUCLEOTIDE SEQUENCE [LARGE SCALE GENOMIC DNA]</scope>
    <source>
        <strain evidence="5 6">T05b</strain>
    </source>
</reference>
<feature type="domain" description="Ferritin/DPS" evidence="4">
    <location>
        <begin position="6"/>
        <end position="142"/>
    </location>
</feature>
<dbReference type="Proteomes" id="UP000703590">
    <property type="component" value="Unassembled WGS sequence"/>
</dbReference>
<dbReference type="SUPFAM" id="SSF47240">
    <property type="entry name" value="Ferritin-like"/>
    <property type="match status" value="1"/>
</dbReference>
<comment type="subcellular location">
    <subcellularLocation>
        <location evidence="1">Cytoplasm</location>
    </subcellularLocation>
</comment>